<evidence type="ECO:0000256" key="1">
    <source>
        <dbReference type="SAM" id="MobiDB-lite"/>
    </source>
</evidence>
<dbReference type="PANTHER" id="PTHR33318">
    <property type="entry name" value="ASPARTYL/GLUTAMYL-TRNA(ASN/GLN) AMIDOTRANSFERASE SUBUNIT"/>
    <property type="match status" value="1"/>
</dbReference>
<feature type="compositionally biased region" description="Low complexity" evidence="1">
    <location>
        <begin position="152"/>
        <end position="168"/>
    </location>
</feature>
<reference evidence="2 3" key="1">
    <citation type="submission" date="2021-05" db="EMBL/GenBank/DDBJ databases">
        <title>Genome Assembly of Synthetic Allotetraploid Brassica napus Reveals Homoeologous Exchanges between Subgenomes.</title>
        <authorList>
            <person name="Davis J.T."/>
        </authorList>
    </citation>
    <scope>NUCLEOTIDE SEQUENCE [LARGE SCALE GENOMIC DNA]</scope>
    <source>
        <strain evidence="3">cv. Da-Ae</strain>
        <tissue evidence="2">Seedling</tissue>
    </source>
</reference>
<feature type="region of interest" description="Disordered" evidence="1">
    <location>
        <begin position="130"/>
        <end position="223"/>
    </location>
</feature>
<dbReference type="PANTHER" id="PTHR33318:SF4">
    <property type="entry name" value="OS04G0511700 PROTEIN"/>
    <property type="match status" value="1"/>
</dbReference>
<comment type="caution">
    <text evidence="2">The sequence shown here is derived from an EMBL/GenBank/DDBJ whole genome shotgun (WGS) entry which is preliminary data.</text>
</comment>
<proteinExistence type="predicted"/>
<dbReference type="EMBL" id="JAGKQM010000017">
    <property type="protein sequence ID" value="KAH0869015.1"/>
    <property type="molecule type" value="Genomic_DNA"/>
</dbReference>
<accession>A0ABQ7YLC1</accession>
<organism evidence="2 3">
    <name type="scientific">Brassica napus</name>
    <name type="common">Rape</name>
    <dbReference type="NCBI Taxonomy" id="3708"/>
    <lineage>
        <taxon>Eukaryota</taxon>
        <taxon>Viridiplantae</taxon>
        <taxon>Streptophyta</taxon>
        <taxon>Embryophyta</taxon>
        <taxon>Tracheophyta</taxon>
        <taxon>Spermatophyta</taxon>
        <taxon>Magnoliopsida</taxon>
        <taxon>eudicotyledons</taxon>
        <taxon>Gunneridae</taxon>
        <taxon>Pentapetalae</taxon>
        <taxon>rosids</taxon>
        <taxon>malvids</taxon>
        <taxon>Brassicales</taxon>
        <taxon>Brassicaceae</taxon>
        <taxon>Brassiceae</taxon>
        <taxon>Brassica</taxon>
    </lineage>
</organism>
<feature type="compositionally biased region" description="Basic and acidic residues" evidence="1">
    <location>
        <begin position="318"/>
        <end position="328"/>
    </location>
</feature>
<evidence type="ECO:0008006" key="4">
    <source>
        <dbReference type="Google" id="ProtNLM"/>
    </source>
</evidence>
<feature type="compositionally biased region" description="Low complexity" evidence="1">
    <location>
        <begin position="385"/>
        <end position="397"/>
    </location>
</feature>
<feature type="region of interest" description="Disordered" evidence="1">
    <location>
        <begin position="310"/>
        <end position="329"/>
    </location>
</feature>
<dbReference type="Proteomes" id="UP000824890">
    <property type="component" value="Unassembled WGS sequence"/>
</dbReference>
<protein>
    <recommendedName>
        <fullName evidence="4">Eisosome protein SEG2</fullName>
    </recommendedName>
</protein>
<evidence type="ECO:0000313" key="2">
    <source>
        <dbReference type="EMBL" id="KAH0869015.1"/>
    </source>
</evidence>
<evidence type="ECO:0000313" key="3">
    <source>
        <dbReference type="Proteomes" id="UP000824890"/>
    </source>
</evidence>
<feature type="region of interest" description="Disordered" evidence="1">
    <location>
        <begin position="270"/>
        <end position="289"/>
    </location>
</feature>
<gene>
    <name evidence="2" type="ORF">HID58_076037</name>
</gene>
<feature type="region of interest" description="Disordered" evidence="1">
    <location>
        <begin position="379"/>
        <end position="415"/>
    </location>
</feature>
<name>A0ABQ7YLC1_BRANA</name>
<keyword evidence="3" id="KW-1185">Reference proteome</keyword>
<sequence length="415" mass="46604">MGCFPGCFGGRKNRRRQRRRDEPRSNVSSLYELLQLKLADFSKISEGSSTKDVHLNLSVSIVEEVPKSAKDVRIPAAVVEVTKVSVIPTTDICEEKVEERNSPSPTRKRVTFDSKVKTYEHIAVDESVELFEEEEKKDEEVKPLKSSQAPCSSEGSDVTSNSSSSYPSNHRYQNCRESDDEEEEDAVTDCDESDLEDIDDYSDLLDEDYYDDDDYEEKQHNLDEKKVYTEEIADNVLNKDKSNTSARDRTGYVNAVLNPIENLSQWKAVKSKDRTMQTQSRKENVTLISDQEHKLNASFSLEEPQAVDELPSFSLKQKSRDGIKKQRSQEVPAVDASLSTWLSTSQTTTSGCSSIVSMGVQSYDERPILGALTSEEIKQFSATNSPRKSPSRSPESPIIGTVGGYWNSHSMATSR</sequence>
<dbReference type="InterPro" id="IPR039300">
    <property type="entry name" value="JASON"/>
</dbReference>
<feature type="compositionally biased region" description="Acidic residues" evidence="1">
    <location>
        <begin position="178"/>
        <end position="216"/>
    </location>
</feature>